<dbReference type="InterPro" id="IPR024744">
    <property type="entry name" value="CSS-motif_dom"/>
</dbReference>
<evidence type="ECO:0000256" key="10">
    <source>
        <dbReference type="SAM" id="Phobius"/>
    </source>
</evidence>
<dbReference type="CDD" id="cd01948">
    <property type="entry name" value="EAL"/>
    <property type="match status" value="1"/>
</dbReference>
<organism evidence="12 13">
    <name type="scientific">Bordetella genomosp. 9</name>
    <dbReference type="NCBI Taxonomy" id="1416803"/>
    <lineage>
        <taxon>Bacteria</taxon>
        <taxon>Pseudomonadati</taxon>
        <taxon>Pseudomonadota</taxon>
        <taxon>Betaproteobacteria</taxon>
        <taxon>Burkholderiales</taxon>
        <taxon>Alcaligenaceae</taxon>
        <taxon>Bordetella</taxon>
    </lineage>
</organism>
<keyword evidence="8 10" id="KW-0472">Membrane</keyword>
<dbReference type="InterPro" id="IPR001633">
    <property type="entry name" value="EAL_dom"/>
</dbReference>
<accession>A0A1W6Z168</accession>
<evidence type="ECO:0000256" key="3">
    <source>
        <dbReference type="ARBA" id="ARBA00022475"/>
    </source>
</evidence>
<keyword evidence="3" id="KW-1003">Cell membrane</keyword>
<sequence length="518" mass="56393">MHRSAQRARFSIWHMVYALVAVALPFLLAIPVIHHQAQRRAEDQLRVVNNLVISQAESIVDHAIRVAIEIDTLAGQPCERIAVPLREAGSLRPYFRTISVVDRNVVYCSSVAHRQDRPIGQLVPGMTKVPPGITLWLVPGTPMVPTRPALLVFLGVADGRGVLASVDGQYLSDIIGAADQQGHYAVHLRIGEGDALSAKGIQAWTAGAPSPDAGISLVQRSALYPVEARATLSAHRLAAYRHALWWQYAPFLAIAAGLLGYFVHRLNTRRLAMATEIRRGIRRREFCVLYQPIVDMTTGVCVGAEALIRWQHPVYGIVQPELFFPLVGESALAMRLTRHLLCLIQRDLGAASLPPDFHLNINLNAEHLCRRELVGDVERFLHGFKASSPKLVFELTERKGLPDTAAVLSNMRALRAIGVAFAIDDFGTGHSSLACLEKITVDYLKIAQGFVSVIDTDAVNAPVLELIISLGARLGVALIGEGIDTETQAAYLKAKGVKLAQGSLFSAPVPAISLLARL</sequence>
<dbReference type="Proteomes" id="UP000194139">
    <property type="component" value="Chromosome"/>
</dbReference>
<keyword evidence="4" id="KW-0973">c-di-GMP</keyword>
<dbReference type="PANTHER" id="PTHR33121">
    <property type="entry name" value="CYCLIC DI-GMP PHOSPHODIESTERASE PDEF"/>
    <property type="match status" value="1"/>
</dbReference>
<dbReference type="InterPro" id="IPR035919">
    <property type="entry name" value="EAL_sf"/>
</dbReference>
<dbReference type="AlphaFoldDB" id="A0A1W6Z168"/>
<gene>
    <name evidence="12" type="ORF">CAL13_13480</name>
</gene>
<proteinExistence type="predicted"/>
<dbReference type="SUPFAM" id="SSF141868">
    <property type="entry name" value="EAL domain-like"/>
    <property type="match status" value="1"/>
</dbReference>
<feature type="transmembrane region" description="Helical" evidence="10">
    <location>
        <begin position="245"/>
        <end position="263"/>
    </location>
</feature>
<dbReference type="SMART" id="SM00052">
    <property type="entry name" value="EAL"/>
    <property type="match status" value="1"/>
</dbReference>
<keyword evidence="6" id="KW-0378">Hydrolase</keyword>
<evidence type="ECO:0000259" key="11">
    <source>
        <dbReference type="PROSITE" id="PS50883"/>
    </source>
</evidence>
<evidence type="ECO:0000256" key="1">
    <source>
        <dbReference type="ARBA" id="ARBA00004651"/>
    </source>
</evidence>
<comment type="catalytic activity">
    <reaction evidence="9">
        <text>3',3'-c-di-GMP + H2O = 5'-phosphoguanylyl(3'-&gt;5')guanosine + H(+)</text>
        <dbReference type="Rhea" id="RHEA:24902"/>
        <dbReference type="ChEBI" id="CHEBI:15377"/>
        <dbReference type="ChEBI" id="CHEBI:15378"/>
        <dbReference type="ChEBI" id="CHEBI:58754"/>
        <dbReference type="ChEBI" id="CHEBI:58805"/>
        <dbReference type="EC" id="3.1.4.52"/>
    </reaction>
</comment>
<feature type="transmembrane region" description="Helical" evidence="10">
    <location>
        <begin position="12"/>
        <end position="33"/>
    </location>
</feature>
<dbReference type="EMBL" id="CP021109">
    <property type="protein sequence ID" value="ARP87107.1"/>
    <property type="molecule type" value="Genomic_DNA"/>
</dbReference>
<dbReference type="Gene3D" id="3.20.20.450">
    <property type="entry name" value="EAL domain"/>
    <property type="match status" value="1"/>
</dbReference>
<evidence type="ECO:0000256" key="5">
    <source>
        <dbReference type="ARBA" id="ARBA00022692"/>
    </source>
</evidence>
<reference evidence="12 13" key="1">
    <citation type="submission" date="2017-05" db="EMBL/GenBank/DDBJ databases">
        <title>Complete and WGS of Bordetella genogroups.</title>
        <authorList>
            <person name="Spilker T."/>
            <person name="LiPuma J."/>
        </authorList>
    </citation>
    <scope>NUCLEOTIDE SEQUENCE [LARGE SCALE GENOMIC DNA]</scope>
    <source>
        <strain evidence="12 13">AU17164</strain>
    </source>
</reference>
<dbReference type="PROSITE" id="PS50883">
    <property type="entry name" value="EAL"/>
    <property type="match status" value="1"/>
</dbReference>
<keyword evidence="13" id="KW-1185">Reference proteome</keyword>
<evidence type="ECO:0000256" key="4">
    <source>
        <dbReference type="ARBA" id="ARBA00022636"/>
    </source>
</evidence>
<evidence type="ECO:0000256" key="6">
    <source>
        <dbReference type="ARBA" id="ARBA00022801"/>
    </source>
</evidence>
<protein>
    <recommendedName>
        <fullName evidence="2">cyclic-guanylate-specific phosphodiesterase</fullName>
        <ecNumber evidence="2">3.1.4.52</ecNumber>
    </recommendedName>
</protein>
<dbReference type="GO" id="GO:0005886">
    <property type="term" value="C:plasma membrane"/>
    <property type="evidence" value="ECO:0007669"/>
    <property type="project" value="UniProtKB-SubCell"/>
</dbReference>
<dbReference type="EC" id="3.1.4.52" evidence="2"/>
<feature type="domain" description="EAL" evidence="11">
    <location>
        <begin position="270"/>
        <end position="518"/>
    </location>
</feature>
<evidence type="ECO:0000256" key="8">
    <source>
        <dbReference type="ARBA" id="ARBA00023136"/>
    </source>
</evidence>
<evidence type="ECO:0000313" key="13">
    <source>
        <dbReference type="Proteomes" id="UP000194139"/>
    </source>
</evidence>
<evidence type="ECO:0000256" key="2">
    <source>
        <dbReference type="ARBA" id="ARBA00012282"/>
    </source>
</evidence>
<keyword evidence="7 10" id="KW-1133">Transmembrane helix</keyword>
<dbReference type="Pfam" id="PF12792">
    <property type="entry name" value="CSS-motif"/>
    <property type="match status" value="1"/>
</dbReference>
<evidence type="ECO:0000256" key="7">
    <source>
        <dbReference type="ARBA" id="ARBA00022989"/>
    </source>
</evidence>
<dbReference type="Pfam" id="PF00563">
    <property type="entry name" value="EAL"/>
    <property type="match status" value="1"/>
</dbReference>
<dbReference type="GO" id="GO:0071111">
    <property type="term" value="F:cyclic-guanylate-specific phosphodiesterase activity"/>
    <property type="evidence" value="ECO:0007669"/>
    <property type="project" value="UniProtKB-EC"/>
</dbReference>
<comment type="subcellular location">
    <subcellularLocation>
        <location evidence="1">Cell membrane</location>
        <topology evidence="1">Multi-pass membrane protein</topology>
    </subcellularLocation>
</comment>
<evidence type="ECO:0000256" key="9">
    <source>
        <dbReference type="ARBA" id="ARBA00034290"/>
    </source>
</evidence>
<keyword evidence="5 10" id="KW-0812">Transmembrane</keyword>
<dbReference type="PANTHER" id="PTHR33121:SF79">
    <property type="entry name" value="CYCLIC DI-GMP PHOSPHODIESTERASE PDED-RELATED"/>
    <property type="match status" value="1"/>
</dbReference>
<dbReference type="InterPro" id="IPR050706">
    <property type="entry name" value="Cyclic-di-GMP_PDE-like"/>
</dbReference>
<name>A0A1W6Z168_9BORD</name>
<evidence type="ECO:0000313" key="12">
    <source>
        <dbReference type="EMBL" id="ARP87107.1"/>
    </source>
</evidence>